<feature type="transmembrane region" description="Helical" evidence="1">
    <location>
        <begin position="32"/>
        <end position="53"/>
    </location>
</feature>
<keyword evidence="1" id="KW-0472">Membrane</keyword>
<protein>
    <submittedName>
        <fullName evidence="2">Uncharacterized protein</fullName>
    </submittedName>
</protein>
<name>A0ABP6M351_9MICC</name>
<gene>
    <name evidence="2" type="ORF">GCM10010529_27960</name>
</gene>
<accession>A0ABP6M351</accession>
<dbReference type="RefSeq" id="WP_344685286.1">
    <property type="nucleotide sequence ID" value="NZ_BAAAVT010000022.1"/>
</dbReference>
<dbReference type="Proteomes" id="UP001500236">
    <property type="component" value="Unassembled WGS sequence"/>
</dbReference>
<feature type="transmembrane region" description="Helical" evidence="1">
    <location>
        <begin position="65"/>
        <end position="84"/>
    </location>
</feature>
<keyword evidence="1" id="KW-0812">Transmembrane</keyword>
<dbReference type="EMBL" id="BAAAVT010000022">
    <property type="protein sequence ID" value="GAA3074500.1"/>
    <property type="molecule type" value="Genomic_DNA"/>
</dbReference>
<feature type="transmembrane region" description="Helical" evidence="1">
    <location>
        <begin position="6"/>
        <end position="25"/>
    </location>
</feature>
<keyword evidence="3" id="KW-1185">Reference proteome</keyword>
<sequence>MLDLILIAVFLVLLVNLVVAALVGTRQRGRDSWLLIVLLSGTTGAALTAVLALSASPPDLRMLDVGLILTALAALTAAVRTVGLRRRSPQAGRRSPDGAP</sequence>
<evidence type="ECO:0000313" key="2">
    <source>
        <dbReference type="EMBL" id="GAA3074500.1"/>
    </source>
</evidence>
<organism evidence="2 3">
    <name type="scientific">Nesterenkonia aethiopica</name>
    <dbReference type="NCBI Taxonomy" id="269144"/>
    <lineage>
        <taxon>Bacteria</taxon>
        <taxon>Bacillati</taxon>
        <taxon>Actinomycetota</taxon>
        <taxon>Actinomycetes</taxon>
        <taxon>Micrococcales</taxon>
        <taxon>Micrococcaceae</taxon>
        <taxon>Nesterenkonia</taxon>
    </lineage>
</organism>
<reference evidence="3" key="1">
    <citation type="journal article" date="2019" name="Int. J. Syst. Evol. Microbiol.">
        <title>The Global Catalogue of Microorganisms (GCM) 10K type strain sequencing project: providing services to taxonomists for standard genome sequencing and annotation.</title>
        <authorList>
            <consortium name="The Broad Institute Genomics Platform"/>
            <consortium name="The Broad Institute Genome Sequencing Center for Infectious Disease"/>
            <person name="Wu L."/>
            <person name="Ma J."/>
        </authorList>
    </citation>
    <scope>NUCLEOTIDE SEQUENCE [LARGE SCALE GENOMIC DNA]</scope>
    <source>
        <strain evidence="3">JCM 14309</strain>
    </source>
</reference>
<evidence type="ECO:0000256" key="1">
    <source>
        <dbReference type="SAM" id="Phobius"/>
    </source>
</evidence>
<keyword evidence="1" id="KW-1133">Transmembrane helix</keyword>
<evidence type="ECO:0000313" key="3">
    <source>
        <dbReference type="Proteomes" id="UP001500236"/>
    </source>
</evidence>
<comment type="caution">
    <text evidence="2">The sequence shown here is derived from an EMBL/GenBank/DDBJ whole genome shotgun (WGS) entry which is preliminary data.</text>
</comment>
<proteinExistence type="predicted"/>